<sequence>MKVISADTETHLIKPGMPAPKLVCWTEGDGSILLRDEAIERARELLSGDAILTGANFIGFDLVVLCAEDETLIPLVFKALDEGRIRCVQLRQMLIDNANGELKFVENELGEMKKQNFSLQNLVLRHLGKIIQKGEDTWRLHYNELDGVPLDEWPQDALDYAIGDSVDNLGVHDSQELIVAPEGIPGEIYQAKAHWFLALMSTWGVRTDRGGVEELKRLLKGDYAEQEIIAKEYGYMRAVGTRDMKKIKAAVVDSCERQSKRVKLTKTKQVCTERDVLINSDDDGLHAVSECVRIGKVLSTYVPALELGIEVPINCRYNPILETLRTSCGKPNLQNPPRAGGVRECFVARLGFVFMFCDYDTLEMLTLAQVCLDLFGYSYIADAARAGQDFHLAMAADTLEISYDEVLRRYKDGDPEIAGDNGVRQYCKIANYGFAGGMGPHAFVSYAKGYGIEVTFDHACKLHQGFRAKWREMHDYFRYCGALVGQENEAKHIEFVRSGMVRGQVRYTAICNGFFQHLAAMGAKEAGYEVARECYTGKTAAGEDSALYGCRPWLFAHDEIGAENPYTGQRASDAAYRLQAIMEEVMRKWCPDVPISASATMHRRWYKGGKPVIENGILLPSRPEKYMNVEGEEKTKWVHDDGN</sequence>
<dbReference type="PANTHER" id="PTHR10133:SF62">
    <property type="entry name" value="DNA POLYMERASE THETA"/>
    <property type="match status" value="1"/>
</dbReference>
<dbReference type="GO" id="GO:0003887">
    <property type="term" value="F:DNA-directed DNA polymerase activity"/>
    <property type="evidence" value="ECO:0007669"/>
    <property type="project" value="InterPro"/>
</dbReference>
<feature type="coiled-coil region" evidence="1">
    <location>
        <begin position="95"/>
        <end position="122"/>
    </location>
</feature>
<proteinExistence type="predicted"/>
<dbReference type="InterPro" id="IPR043502">
    <property type="entry name" value="DNA/RNA_pol_sf"/>
</dbReference>
<dbReference type="AlphaFoldDB" id="A0A0F9UAK4"/>
<evidence type="ECO:0000313" key="3">
    <source>
        <dbReference type="EMBL" id="KKN50653.1"/>
    </source>
</evidence>
<gene>
    <name evidence="3" type="ORF">LCGC14_0630800</name>
</gene>
<reference evidence="3" key="1">
    <citation type="journal article" date="2015" name="Nature">
        <title>Complex archaea that bridge the gap between prokaryotes and eukaryotes.</title>
        <authorList>
            <person name="Spang A."/>
            <person name="Saw J.H."/>
            <person name="Jorgensen S.L."/>
            <person name="Zaremba-Niedzwiedzka K."/>
            <person name="Martijn J."/>
            <person name="Lind A.E."/>
            <person name="van Eijk R."/>
            <person name="Schleper C."/>
            <person name="Guy L."/>
            <person name="Ettema T.J."/>
        </authorList>
    </citation>
    <scope>NUCLEOTIDE SEQUENCE</scope>
</reference>
<feature type="domain" description="DNA-directed DNA polymerase family A palm" evidence="2">
    <location>
        <begin position="245"/>
        <end position="606"/>
    </location>
</feature>
<dbReference type="EMBL" id="LAZR01001102">
    <property type="protein sequence ID" value="KKN50653.1"/>
    <property type="molecule type" value="Genomic_DNA"/>
</dbReference>
<dbReference type="GO" id="GO:0006302">
    <property type="term" value="P:double-strand break repair"/>
    <property type="evidence" value="ECO:0007669"/>
    <property type="project" value="TreeGrafter"/>
</dbReference>
<protein>
    <recommendedName>
        <fullName evidence="2">DNA-directed DNA polymerase family A palm domain-containing protein</fullName>
    </recommendedName>
</protein>
<dbReference type="GO" id="GO:0003677">
    <property type="term" value="F:DNA binding"/>
    <property type="evidence" value="ECO:0007669"/>
    <property type="project" value="InterPro"/>
</dbReference>
<dbReference type="Gene3D" id="1.10.150.20">
    <property type="entry name" value="5' to 3' exonuclease, C-terminal subdomain"/>
    <property type="match status" value="1"/>
</dbReference>
<dbReference type="Pfam" id="PF00476">
    <property type="entry name" value="DNA_pol_A"/>
    <property type="match status" value="1"/>
</dbReference>
<dbReference type="GO" id="GO:0006261">
    <property type="term" value="P:DNA-templated DNA replication"/>
    <property type="evidence" value="ECO:0007669"/>
    <property type="project" value="InterPro"/>
</dbReference>
<organism evidence="3">
    <name type="scientific">marine sediment metagenome</name>
    <dbReference type="NCBI Taxonomy" id="412755"/>
    <lineage>
        <taxon>unclassified sequences</taxon>
        <taxon>metagenomes</taxon>
        <taxon>ecological metagenomes</taxon>
    </lineage>
</organism>
<name>A0A0F9UAK4_9ZZZZ</name>
<evidence type="ECO:0000256" key="1">
    <source>
        <dbReference type="SAM" id="Coils"/>
    </source>
</evidence>
<dbReference type="PANTHER" id="PTHR10133">
    <property type="entry name" value="DNA POLYMERASE I"/>
    <property type="match status" value="1"/>
</dbReference>
<dbReference type="InterPro" id="IPR001098">
    <property type="entry name" value="DNA-dir_DNA_pol_A_palm_dom"/>
</dbReference>
<comment type="caution">
    <text evidence="3">The sequence shown here is derived from an EMBL/GenBank/DDBJ whole genome shotgun (WGS) entry which is preliminary data.</text>
</comment>
<accession>A0A0F9UAK4</accession>
<dbReference type="SUPFAM" id="SSF56672">
    <property type="entry name" value="DNA/RNA polymerases"/>
    <property type="match status" value="1"/>
</dbReference>
<keyword evidence="1" id="KW-0175">Coiled coil</keyword>
<evidence type="ECO:0000259" key="2">
    <source>
        <dbReference type="Pfam" id="PF00476"/>
    </source>
</evidence>
<dbReference type="Gene3D" id="3.30.70.370">
    <property type="match status" value="1"/>
</dbReference>
<dbReference type="InterPro" id="IPR002298">
    <property type="entry name" value="DNA_polymerase_A"/>
</dbReference>